<accession>A0A9Q0GBN5</accession>
<evidence type="ECO:0000256" key="2">
    <source>
        <dbReference type="ARBA" id="ARBA00022723"/>
    </source>
</evidence>
<dbReference type="InterPro" id="IPR050651">
    <property type="entry name" value="Plant_Cytochrome_P450_Monoox"/>
</dbReference>
<dbReference type="InterPro" id="IPR017972">
    <property type="entry name" value="Cyt_P450_CS"/>
</dbReference>
<dbReference type="Proteomes" id="UP001141552">
    <property type="component" value="Unassembled WGS sequence"/>
</dbReference>
<gene>
    <name evidence="8" type="ORF">Tsubulata_011891</name>
</gene>
<proteinExistence type="inferred from homology"/>
<dbReference type="PANTHER" id="PTHR47947">
    <property type="entry name" value="CYTOCHROME P450 82C3-RELATED"/>
    <property type="match status" value="1"/>
</dbReference>
<evidence type="ECO:0000256" key="3">
    <source>
        <dbReference type="ARBA" id="ARBA00023002"/>
    </source>
</evidence>
<evidence type="ECO:0008006" key="10">
    <source>
        <dbReference type="Google" id="ProtNLM"/>
    </source>
</evidence>
<feature type="binding site" description="axial binding residue" evidence="6">
    <location>
        <position position="141"/>
    </location>
    <ligand>
        <name>heme</name>
        <dbReference type="ChEBI" id="CHEBI:30413"/>
    </ligand>
    <ligandPart>
        <name>Fe</name>
        <dbReference type="ChEBI" id="CHEBI:18248"/>
    </ligandPart>
</feature>
<dbReference type="InterPro" id="IPR001128">
    <property type="entry name" value="Cyt_P450"/>
</dbReference>
<dbReference type="PANTHER" id="PTHR47947:SF24">
    <property type="entry name" value="ISOFLAVONE 2'-HYDROXYLASE-LIKE"/>
    <property type="match status" value="1"/>
</dbReference>
<evidence type="ECO:0000313" key="8">
    <source>
        <dbReference type="EMBL" id="KAJ4846882.1"/>
    </source>
</evidence>
<evidence type="ECO:0000256" key="6">
    <source>
        <dbReference type="PIRSR" id="PIRSR602401-1"/>
    </source>
</evidence>
<protein>
    <recommendedName>
        <fullName evidence="10">Cytochrome P450</fullName>
    </recommendedName>
</protein>
<dbReference type="AlphaFoldDB" id="A0A9Q0GBN5"/>
<dbReference type="InterPro" id="IPR036396">
    <property type="entry name" value="Cyt_P450_sf"/>
</dbReference>
<dbReference type="EMBL" id="JAKUCV010001323">
    <property type="protein sequence ID" value="KAJ4846882.1"/>
    <property type="molecule type" value="Genomic_DNA"/>
</dbReference>
<dbReference type="GO" id="GO:0020037">
    <property type="term" value="F:heme binding"/>
    <property type="evidence" value="ECO:0007669"/>
    <property type="project" value="InterPro"/>
</dbReference>
<evidence type="ECO:0000256" key="7">
    <source>
        <dbReference type="RuleBase" id="RU000461"/>
    </source>
</evidence>
<reference evidence="8" key="1">
    <citation type="submission" date="2022-02" db="EMBL/GenBank/DDBJ databases">
        <authorList>
            <person name="Henning P.M."/>
            <person name="McCubbin A.G."/>
            <person name="Shore J.S."/>
        </authorList>
    </citation>
    <scope>NUCLEOTIDE SEQUENCE</scope>
    <source>
        <strain evidence="8">F60SS</strain>
        <tissue evidence="8">Leaves</tissue>
    </source>
</reference>
<evidence type="ECO:0000313" key="9">
    <source>
        <dbReference type="Proteomes" id="UP001141552"/>
    </source>
</evidence>
<dbReference type="PRINTS" id="PR00385">
    <property type="entry name" value="P450"/>
</dbReference>
<dbReference type="PRINTS" id="PR00463">
    <property type="entry name" value="EP450I"/>
</dbReference>
<dbReference type="SUPFAM" id="SSF48264">
    <property type="entry name" value="Cytochrome P450"/>
    <property type="match status" value="1"/>
</dbReference>
<keyword evidence="9" id="KW-1185">Reference proteome</keyword>
<dbReference type="PROSITE" id="PS00086">
    <property type="entry name" value="CYTOCHROME_P450"/>
    <property type="match status" value="1"/>
</dbReference>
<evidence type="ECO:0000256" key="1">
    <source>
        <dbReference type="ARBA" id="ARBA00022617"/>
    </source>
</evidence>
<evidence type="ECO:0000256" key="5">
    <source>
        <dbReference type="ARBA" id="ARBA00023033"/>
    </source>
</evidence>
<dbReference type="Gene3D" id="1.10.630.10">
    <property type="entry name" value="Cytochrome P450"/>
    <property type="match status" value="1"/>
</dbReference>
<keyword evidence="4 6" id="KW-0408">Iron</keyword>
<keyword evidence="1 6" id="KW-0349">Heme</keyword>
<organism evidence="8 9">
    <name type="scientific">Turnera subulata</name>
    <dbReference type="NCBI Taxonomy" id="218843"/>
    <lineage>
        <taxon>Eukaryota</taxon>
        <taxon>Viridiplantae</taxon>
        <taxon>Streptophyta</taxon>
        <taxon>Embryophyta</taxon>
        <taxon>Tracheophyta</taxon>
        <taxon>Spermatophyta</taxon>
        <taxon>Magnoliopsida</taxon>
        <taxon>eudicotyledons</taxon>
        <taxon>Gunneridae</taxon>
        <taxon>Pentapetalae</taxon>
        <taxon>rosids</taxon>
        <taxon>fabids</taxon>
        <taxon>Malpighiales</taxon>
        <taxon>Passifloraceae</taxon>
        <taxon>Turnera</taxon>
    </lineage>
</organism>
<dbReference type="GO" id="GO:0005506">
    <property type="term" value="F:iron ion binding"/>
    <property type="evidence" value="ECO:0007669"/>
    <property type="project" value="InterPro"/>
</dbReference>
<dbReference type="InterPro" id="IPR002401">
    <property type="entry name" value="Cyt_P450_E_grp-I"/>
</dbReference>
<sequence>MAIAGTKTSAMALEWAMSNLVKNPHVLKKAREMLDAQVGQDRLMEESDFSKLPYLQNIINETFRLNPTNPLLVPHYSSSDCTIGGYHVPRGTMVLANAWAIQRDPTLWEDPSSFRPERFDDVQANSLTYKLMPFGAGRRACPGEPLALRVITLTLGTLIQCFDWETISGEEISMKENIAISMSRAVPLELNCKSRPHLISKILA</sequence>
<dbReference type="GO" id="GO:0004497">
    <property type="term" value="F:monooxygenase activity"/>
    <property type="evidence" value="ECO:0007669"/>
    <property type="project" value="UniProtKB-KW"/>
</dbReference>
<comment type="similarity">
    <text evidence="7">Belongs to the cytochrome P450 family.</text>
</comment>
<reference evidence="8" key="2">
    <citation type="journal article" date="2023" name="Plants (Basel)">
        <title>Annotation of the Turnera subulata (Passifloraceae) Draft Genome Reveals the S-Locus Evolved after the Divergence of Turneroideae from Passifloroideae in a Stepwise Manner.</title>
        <authorList>
            <person name="Henning P.M."/>
            <person name="Roalson E.H."/>
            <person name="Mir W."/>
            <person name="McCubbin A.G."/>
            <person name="Shore J.S."/>
        </authorList>
    </citation>
    <scope>NUCLEOTIDE SEQUENCE</scope>
    <source>
        <strain evidence="8">F60SS</strain>
    </source>
</reference>
<dbReference type="Pfam" id="PF00067">
    <property type="entry name" value="p450"/>
    <property type="match status" value="1"/>
</dbReference>
<comment type="caution">
    <text evidence="8">The sequence shown here is derived from an EMBL/GenBank/DDBJ whole genome shotgun (WGS) entry which is preliminary data.</text>
</comment>
<dbReference type="OrthoDB" id="849969at2759"/>
<keyword evidence="3 7" id="KW-0560">Oxidoreductase</keyword>
<dbReference type="GO" id="GO:0016705">
    <property type="term" value="F:oxidoreductase activity, acting on paired donors, with incorporation or reduction of molecular oxygen"/>
    <property type="evidence" value="ECO:0007669"/>
    <property type="project" value="InterPro"/>
</dbReference>
<keyword evidence="2 6" id="KW-0479">Metal-binding</keyword>
<comment type="cofactor">
    <cofactor evidence="6">
        <name>heme</name>
        <dbReference type="ChEBI" id="CHEBI:30413"/>
    </cofactor>
</comment>
<keyword evidence="5 7" id="KW-0503">Monooxygenase</keyword>
<name>A0A9Q0GBN5_9ROSI</name>
<evidence type="ECO:0000256" key="4">
    <source>
        <dbReference type="ARBA" id="ARBA00023004"/>
    </source>
</evidence>